<name>A0A9P1BZ97_9DINO</name>
<organism evidence="3">
    <name type="scientific">Cladocopium goreaui</name>
    <dbReference type="NCBI Taxonomy" id="2562237"/>
    <lineage>
        <taxon>Eukaryota</taxon>
        <taxon>Sar</taxon>
        <taxon>Alveolata</taxon>
        <taxon>Dinophyceae</taxon>
        <taxon>Suessiales</taxon>
        <taxon>Symbiodiniaceae</taxon>
        <taxon>Cladocopium</taxon>
    </lineage>
</organism>
<dbReference type="Proteomes" id="UP001152797">
    <property type="component" value="Unassembled WGS sequence"/>
</dbReference>
<dbReference type="OrthoDB" id="445826at2759"/>
<evidence type="ECO:0000313" key="5">
    <source>
        <dbReference type="Proteomes" id="UP001152797"/>
    </source>
</evidence>
<proteinExistence type="predicted"/>
<comment type="caution">
    <text evidence="3">The sequence shown here is derived from an EMBL/GenBank/DDBJ whole genome shotgun (WGS) entry which is preliminary data.</text>
</comment>
<dbReference type="InterPro" id="IPR036691">
    <property type="entry name" value="Endo/exonu/phosph_ase_sf"/>
</dbReference>
<reference evidence="4 5" key="2">
    <citation type="submission" date="2024-05" db="EMBL/GenBank/DDBJ databases">
        <authorList>
            <person name="Chen Y."/>
            <person name="Shah S."/>
            <person name="Dougan E. K."/>
            <person name="Thang M."/>
            <person name="Chan C."/>
        </authorList>
    </citation>
    <scope>NUCLEOTIDE SEQUENCE [LARGE SCALE GENOMIC DNA]</scope>
</reference>
<dbReference type="GO" id="GO:0003676">
    <property type="term" value="F:nucleic acid binding"/>
    <property type="evidence" value="ECO:0007669"/>
    <property type="project" value="InterPro"/>
</dbReference>
<dbReference type="Gene3D" id="3.30.420.10">
    <property type="entry name" value="Ribonuclease H-like superfamily/Ribonuclease H"/>
    <property type="match status" value="1"/>
</dbReference>
<feature type="chain" id="PRO_5043269962" description="Reverse transcriptase domain-containing protein" evidence="2">
    <location>
        <begin position="20"/>
        <end position="2084"/>
    </location>
</feature>
<gene>
    <name evidence="3" type="ORF">C1SCF055_LOCUS9627</name>
</gene>
<keyword evidence="5" id="KW-1185">Reference proteome</keyword>
<feature type="region of interest" description="Disordered" evidence="1">
    <location>
        <begin position="228"/>
        <end position="346"/>
    </location>
</feature>
<evidence type="ECO:0000313" key="3">
    <source>
        <dbReference type="EMBL" id="CAI3981882.1"/>
    </source>
</evidence>
<evidence type="ECO:0008006" key="6">
    <source>
        <dbReference type="Google" id="ProtNLM"/>
    </source>
</evidence>
<dbReference type="SUPFAM" id="SSF53098">
    <property type="entry name" value="Ribonuclease H-like"/>
    <property type="match status" value="1"/>
</dbReference>
<dbReference type="EMBL" id="CAMXCT030000668">
    <property type="protein sequence ID" value="CAL4769194.1"/>
    <property type="molecule type" value="Genomic_DNA"/>
</dbReference>
<keyword evidence="2" id="KW-0732">Signal</keyword>
<evidence type="ECO:0000313" key="4">
    <source>
        <dbReference type="EMBL" id="CAL4769194.1"/>
    </source>
</evidence>
<protein>
    <recommendedName>
        <fullName evidence="6">Reverse transcriptase domain-containing protein</fullName>
    </recommendedName>
</protein>
<dbReference type="Gene3D" id="3.60.10.10">
    <property type="entry name" value="Endonuclease/exonuclease/phosphatase"/>
    <property type="match status" value="1"/>
</dbReference>
<feature type="signal peptide" evidence="2">
    <location>
        <begin position="1"/>
        <end position="19"/>
    </location>
</feature>
<dbReference type="InterPro" id="IPR036397">
    <property type="entry name" value="RNaseH_sf"/>
</dbReference>
<dbReference type="SUPFAM" id="SSF56219">
    <property type="entry name" value="DNase I-like"/>
    <property type="match status" value="1"/>
</dbReference>
<dbReference type="InterPro" id="IPR012337">
    <property type="entry name" value="RNaseH-like_sf"/>
</dbReference>
<reference evidence="3" key="1">
    <citation type="submission" date="2022-10" db="EMBL/GenBank/DDBJ databases">
        <authorList>
            <person name="Chen Y."/>
            <person name="Dougan E. K."/>
            <person name="Chan C."/>
            <person name="Rhodes N."/>
            <person name="Thang M."/>
        </authorList>
    </citation>
    <scope>NUCLEOTIDE SEQUENCE</scope>
</reference>
<evidence type="ECO:0000256" key="1">
    <source>
        <dbReference type="SAM" id="MobiDB-lite"/>
    </source>
</evidence>
<dbReference type="EMBL" id="CAMXCT020000668">
    <property type="protein sequence ID" value="CAL1135257.1"/>
    <property type="molecule type" value="Genomic_DNA"/>
</dbReference>
<dbReference type="EMBL" id="CAMXCT010000668">
    <property type="protein sequence ID" value="CAI3981882.1"/>
    <property type="molecule type" value="Genomic_DNA"/>
</dbReference>
<accession>A0A9P1BZ97</accession>
<feature type="compositionally biased region" description="Acidic residues" evidence="1">
    <location>
        <begin position="300"/>
        <end position="316"/>
    </location>
</feature>
<evidence type="ECO:0000256" key="2">
    <source>
        <dbReference type="SAM" id="SignalP"/>
    </source>
</evidence>
<sequence length="2084" mass="233733">MTPVFKLLLMFGTMIISSAQPVMPSESFSGPVLTFADSTSQCLQSDVLILHTQDAEEANRAPVLPQPHKFTPTGIRATPVDQNALSEVEFGEVGSICKPNYQFCSQSHIEFGTSKAAFCPISSMPKPEGHSLFESTCIPGTIVRAGSEFNVMEPHVAQFTSIQVPPVNQKFVAESQEDYHLMDPNQAPGIRATPGNQNALLSVEHQRPPQTRISPSVGLQAYIVHHHPKSHEEEPLSLPTEEARTQRPRRKEKRVDPQTASERAQAELRDQSTCADQEFVGPNLGYNSNLANDRNIAVQTDDEQDPEEEAESSSSEDDPRYEVNPTPEDLHQSGMGGMLARYHEDPPPGELRMALIDVEFPPSPKLGCRDHTLRNLIIHDGEYLRVILPPPNDEHEDTPTRCIAMACYQGLEPQFFSCFGFLVEEHNLWSMPNPSQVLVVDSQVTDTEDMEEDRIELLQRKAKRREQLLTPLQQEGSRSFLHLHRLGEASKPGPGPPQTGDWVIAAVNPTGLSGKAKQFGDMPGGIYAISETHLSARGQARFREELFHAKSPLKLYPGYRAPLKKDSIQAVGGKHTGVAFLTDFPTRPITSGWNEELYQTSRIHAAVFMVQNTWIAGGVCYGYAKDAESPTVQEHTNTLLQEVARQVMHGFKGPAFIAGDFNQAQGVLSETIRWEQQGWRDVQTWAAERYGISPGVTCQFTSRKDFVYLSPELQRLMSNCSNTFDRWPDHSTLMGTFVNPSAPEPLPKWARPAPIDYSQLDPKAIASTPCSRAPEREDPTEQYKAICQRFEQHVHECLRAKGKIGLQPSQKGRGHTLHRTFHRQVIAPVKPARQGDFHPSIHTWSLLHSRWITQCRRLQSYAKHVAKGSQSPNATEHRAALWRAIRNALGFTGGFPQWWSEQASDHPNLIPWLPFGPPDADTAKHISDHFYAILNAMETSIIKQRVAQARQSRIADTNRVFKDVRRPMPVPVSMLVAKASTQVTAIVDEGSVEVADSTPIQEASVLETRAGPMEVIHIEANQIWFTSPHSLVPGDEVAIVELQGRVQEIHNAFLQEWTKRWDRHRHLPADHWEEVIGLTQNLLHAEPMELAPLSVEKWKRALQSKKATAATGLDALARRDLLAFPHVLHEQLLDIFTGAERSGRWPKQLLQGAVHALEKTANAEKVSQYRPITIMPCAYRTYSSLRAKEVLQHLAKVLPPTLLGNVPGKQAIGLWWTLQHRIEQAMYAGEPLTGAVSDLCKAFNHLPRTVTFQAALALGVHPDIVRAWASSTVLLQRHFVVRDCPSAQVTSTTGFVEGCGMSVVGMVLINALVHAYMQYQHPCTVFTTYVDNYELQAATVEQTTQALASLHGFCELLDVQLDVNKTYHWACDATGRAHLRAQQDIPVKAARDLGAHMQYTANQTNGTVLAKFRQLPELWHKLARSHAPQVQKLKVLRVVAWPRTLYSGSIVHIGPAHFDEARAGAFKALGMQKRHITEDLLDLTLHQAAVTPPRKRKPGPGGVLITRLEQVCWTYAANGIFRDGEGGTLHILHTPRQELKARLTRAWQHAVGRRWEHRKGFKGLRFVCTHLSKIDTTKHAPDAVGFLQVAQTGAFYTADCLKHSGFTDSSLCTRCSAEDSVEHRHWQCPATAQSRALIPGPVQEKIDTMDPCLREHGWMPEPWEVREFKMSLKDIPDRMCNYVHAWKQAHLDLFCDGTGLDPKQPQTRLVAWAVVLAGIDPQSPHIPLAWGGVRGQWQTVMRAELMAFVSALCYGVSTAATFAIWSDCEVIVKRARRIQQGTFEVTSTCTDHDLWMIVQQIIPSPQICSLHHIKSHQTYAGEEAWLQWACSANDTADLQASWALEQLPAHVRDAQQKASKAVTMAQQVVQHVHAHMVRVAQLSVVAPSPVTPTVYRLPDTMILDWKAVADTARVEAPENLRFQKWLTILQWMGDLQCPNAAPRWMSWFELLVPYQLHSGEWGPESTSSHNTWRMHPQLQEYNGKQMLRSWAAYLLNLLRLHYPNYKPVDGRPSNPRFHCWTMGILCRITEASADAVRLWLDATFGNSRITKMAALHQCGPAEAVRPVQRAPKEHGLHRFWQSQR</sequence>